<evidence type="ECO:0000313" key="3">
    <source>
        <dbReference type="EMBL" id="MFD2758308.1"/>
    </source>
</evidence>
<dbReference type="EMBL" id="JBHUNE010000006">
    <property type="protein sequence ID" value="MFD2758308.1"/>
    <property type="molecule type" value="Genomic_DNA"/>
</dbReference>
<dbReference type="RefSeq" id="WP_019619479.1">
    <property type="nucleotide sequence ID" value="NZ_JBHUNE010000006.1"/>
</dbReference>
<evidence type="ECO:0000313" key="4">
    <source>
        <dbReference type="Proteomes" id="UP001597492"/>
    </source>
</evidence>
<feature type="compositionally biased region" description="Basic and acidic residues" evidence="1">
    <location>
        <begin position="101"/>
        <end position="116"/>
    </location>
</feature>
<keyword evidence="2" id="KW-0812">Transmembrane</keyword>
<accession>A0ABW5UZ67</accession>
<feature type="region of interest" description="Disordered" evidence="1">
    <location>
        <begin position="74"/>
        <end position="116"/>
    </location>
</feature>
<comment type="caution">
    <text evidence="3">The sequence shown here is derived from an EMBL/GenBank/DDBJ whole genome shotgun (WGS) entry which is preliminary data.</text>
</comment>
<keyword evidence="2" id="KW-1133">Transmembrane helix</keyword>
<gene>
    <name evidence="3" type="ORF">ACFSW7_07945</name>
</gene>
<proteinExistence type="predicted"/>
<dbReference type="Proteomes" id="UP001597492">
    <property type="component" value="Unassembled WGS sequence"/>
</dbReference>
<name>A0ABW5UZ67_9MICO</name>
<evidence type="ECO:0000256" key="2">
    <source>
        <dbReference type="SAM" id="Phobius"/>
    </source>
</evidence>
<keyword evidence="4" id="KW-1185">Reference proteome</keyword>
<protein>
    <submittedName>
        <fullName evidence="3">Uncharacterized protein</fullName>
    </submittedName>
</protein>
<feature type="compositionally biased region" description="Basic and acidic residues" evidence="1">
    <location>
        <begin position="74"/>
        <end position="92"/>
    </location>
</feature>
<reference evidence="4" key="1">
    <citation type="journal article" date="2019" name="Int. J. Syst. Evol. Microbiol.">
        <title>The Global Catalogue of Microorganisms (GCM) 10K type strain sequencing project: providing services to taxonomists for standard genome sequencing and annotation.</title>
        <authorList>
            <consortium name="The Broad Institute Genomics Platform"/>
            <consortium name="The Broad Institute Genome Sequencing Center for Infectious Disease"/>
            <person name="Wu L."/>
            <person name="Ma J."/>
        </authorList>
    </citation>
    <scope>NUCLEOTIDE SEQUENCE [LARGE SCALE GENOMIC DNA]</scope>
    <source>
        <strain evidence="4">TISTR 1514</strain>
    </source>
</reference>
<organism evidence="3 4">
    <name type="scientific">Gulosibacter faecalis</name>
    <dbReference type="NCBI Taxonomy" id="272240"/>
    <lineage>
        <taxon>Bacteria</taxon>
        <taxon>Bacillati</taxon>
        <taxon>Actinomycetota</taxon>
        <taxon>Actinomycetes</taxon>
        <taxon>Micrococcales</taxon>
        <taxon>Microbacteriaceae</taxon>
        <taxon>Gulosibacter</taxon>
    </lineage>
</organism>
<feature type="transmembrane region" description="Helical" evidence="2">
    <location>
        <begin position="36"/>
        <end position="56"/>
    </location>
</feature>
<evidence type="ECO:0000256" key="1">
    <source>
        <dbReference type="SAM" id="MobiDB-lite"/>
    </source>
</evidence>
<sequence>MTLHLPNLLAAVATPSPSPSPTDLPFDPVDVTPGPIGFFATMLLMLAVGLLAMSLMRRSARANARYDIREQLEREAAEEDAARAAERARPEQPDATPGPDEPSHDDPSPDAGEPRS</sequence>
<keyword evidence="2" id="KW-0472">Membrane</keyword>